<dbReference type="PROSITE" id="PS51257">
    <property type="entry name" value="PROKAR_LIPOPROTEIN"/>
    <property type="match status" value="1"/>
</dbReference>
<feature type="compositionally biased region" description="Low complexity" evidence="1">
    <location>
        <begin position="254"/>
        <end position="263"/>
    </location>
</feature>
<evidence type="ECO:0000313" key="4">
    <source>
        <dbReference type="Proteomes" id="UP000019681"/>
    </source>
</evidence>
<organism evidence="3 4">
    <name type="scientific">Fervidicella metallireducens AeB</name>
    <dbReference type="NCBI Taxonomy" id="1403537"/>
    <lineage>
        <taxon>Bacteria</taxon>
        <taxon>Bacillati</taxon>
        <taxon>Bacillota</taxon>
        <taxon>Clostridia</taxon>
        <taxon>Eubacteriales</taxon>
        <taxon>Clostridiaceae</taxon>
        <taxon>Fervidicella</taxon>
    </lineage>
</organism>
<evidence type="ECO:0000313" key="3">
    <source>
        <dbReference type="EMBL" id="EYE88500.1"/>
    </source>
</evidence>
<sequence>MKKILTVILIFLMMFLTGCPDKPNQQENSDNKKKVEQIDKKAAGEFLDNYLRFVLERNIDAMKSFYSKNLKSQIREVKLEDNPHPIGYKIVEDDENDEEEGSSQEGAIVVKVHIYNSYNGVPYFSDETYKYTLIKEDGEIVIDKVQEDKSIVIDGKDKSIVKRDSYKVKGEEIIKIGDLPEFITPKKGSLPEQKFKVPKNQFGPCALSSDGKKILITSISENSFIGMAEMEESSEAFALAEGSGQGQDQGGQSGQNQEQQTQGQEEKNQRL</sequence>
<proteinExistence type="predicted"/>
<keyword evidence="2" id="KW-0732">Signal</keyword>
<evidence type="ECO:0008006" key="5">
    <source>
        <dbReference type="Google" id="ProtNLM"/>
    </source>
</evidence>
<comment type="caution">
    <text evidence="3">The sequence shown here is derived from an EMBL/GenBank/DDBJ whole genome shotgun (WGS) entry which is preliminary data.</text>
</comment>
<dbReference type="EMBL" id="AZQP01000019">
    <property type="protein sequence ID" value="EYE88500.1"/>
    <property type="molecule type" value="Genomic_DNA"/>
</dbReference>
<evidence type="ECO:0000256" key="1">
    <source>
        <dbReference type="SAM" id="MobiDB-lite"/>
    </source>
</evidence>
<dbReference type="RefSeq" id="WP_035379545.1">
    <property type="nucleotide sequence ID" value="NZ_AZQP01000019.1"/>
</dbReference>
<name>A0A017RX57_9CLOT</name>
<accession>A0A017RX57</accession>
<feature type="chain" id="PRO_5039616327" description="Lipoprotein" evidence="2">
    <location>
        <begin position="19"/>
        <end position="271"/>
    </location>
</feature>
<feature type="region of interest" description="Disordered" evidence="1">
    <location>
        <begin position="235"/>
        <end position="271"/>
    </location>
</feature>
<keyword evidence="4" id="KW-1185">Reference proteome</keyword>
<dbReference type="STRING" id="1403537.Q428_07430"/>
<gene>
    <name evidence="3" type="ORF">Q428_07430</name>
</gene>
<reference evidence="3 4" key="1">
    <citation type="journal article" date="2014" name="Genome Announc.">
        <title>Draft Genome Sequence of Fervidicella metallireducens Strain AeBT, an Iron-Reducing Thermoanaerobe from the Great Artesian Basin.</title>
        <authorList>
            <person name="Patel B.K."/>
        </authorList>
    </citation>
    <scope>NUCLEOTIDE SEQUENCE [LARGE SCALE GENOMIC DNA]</scope>
    <source>
        <strain evidence="3 4">AeB</strain>
    </source>
</reference>
<protein>
    <recommendedName>
        <fullName evidence="5">Lipoprotein</fullName>
    </recommendedName>
</protein>
<feature type="compositionally biased region" description="Gly residues" evidence="1">
    <location>
        <begin position="243"/>
        <end position="253"/>
    </location>
</feature>
<dbReference type="OrthoDB" id="1950593at2"/>
<feature type="signal peptide" evidence="2">
    <location>
        <begin position="1"/>
        <end position="18"/>
    </location>
</feature>
<evidence type="ECO:0000256" key="2">
    <source>
        <dbReference type="SAM" id="SignalP"/>
    </source>
</evidence>
<dbReference type="AlphaFoldDB" id="A0A017RX57"/>
<dbReference type="Proteomes" id="UP000019681">
    <property type="component" value="Unassembled WGS sequence"/>
</dbReference>